<protein>
    <recommendedName>
        <fullName evidence="3">Heterokaryon incompatibility domain-containing protein</fullName>
    </recommendedName>
</protein>
<evidence type="ECO:0000313" key="5">
    <source>
        <dbReference type="Proteomes" id="UP000537989"/>
    </source>
</evidence>
<dbReference type="EMBL" id="JAAMOD010000426">
    <property type="protein sequence ID" value="KAF5228995.1"/>
    <property type="molecule type" value="Genomic_DNA"/>
</dbReference>
<name>A0AAN5Z1R4_FUSAU</name>
<feature type="region of interest" description="Disordered" evidence="2">
    <location>
        <begin position="1"/>
        <end position="45"/>
    </location>
</feature>
<sequence length="561" mass="63235">MAGSSPRTNSISASTPLRQPQTSQNSSPYKRTPSPTLPSQRAAPSLRPLAIRNSLIVKPRKAIKSCIVVKPRTAIKNPTVADPILPNKSVTATSHTERRATEYRGPTATPSPVTLARLNAWIITEHAYSKILAQERQDIQKQIEFAEASIREHQGKIFEGREGKDSAKWRLPNTYGVPSLFRQGFNQSQSAKETMPELDQAVTELFAEDKWKYKNDTPFWKAMLPGLWQKLLPSYSPSLALCGQCQKIYLTTRLGSLTNFEETCILWTDQDFGLVHFLLSVQSDVRICAIPEEHNIQGLTLPLSHDEPGRSVRSVTIHPGLPTALDSGSDGHFNLIKGWVQLCDNEECSFPEGCRPKSDPGSREMPTRLIDVTKDDNRPDDEQRRPWRLTEDNRTTWKGGFEINKSSFSDAVEVTQALGIKYLWIDSFCIIQESDEFEAEAKKMEQVFKNAYLTIAATSAKNSSEGFLLRTHQSSYAELAVPLQGKIIVSNLVNNFPRHVLEGPLNKRAWVLQERALSRRIIHFTNTQTYWECGGGVRSETLGYMTNFHDIFCFHPSARLY</sequence>
<dbReference type="InterPro" id="IPR010730">
    <property type="entry name" value="HET"/>
</dbReference>
<feature type="domain" description="Heterokaryon incompatibility" evidence="3">
    <location>
        <begin position="405"/>
        <end position="514"/>
    </location>
</feature>
<reference evidence="4 5" key="1">
    <citation type="submission" date="2020-02" db="EMBL/GenBank/DDBJ databases">
        <title>Identification and distribution of gene clusters putatively required for synthesis of sphingolipid metabolism inhibitors in phylogenetically diverse species of the filamentous fungus Fusarium.</title>
        <authorList>
            <person name="Kim H.-S."/>
            <person name="Busman M."/>
            <person name="Brown D.W."/>
            <person name="Divon H."/>
            <person name="Uhlig S."/>
            <person name="Proctor R.H."/>
        </authorList>
    </citation>
    <scope>NUCLEOTIDE SEQUENCE [LARGE SCALE GENOMIC DNA]</scope>
    <source>
        <strain evidence="4 5">NRRL 2903</strain>
    </source>
</reference>
<proteinExistence type="predicted"/>
<keyword evidence="5" id="KW-1185">Reference proteome</keyword>
<dbReference type="Proteomes" id="UP000537989">
    <property type="component" value="Unassembled WGS sequence"/>
</dbReference>
<evidence type="ECO:0000256" key="1">
    <source>
        <dbReference type="SAM" id="Coils"/>
    </source>
</evidence>
<dbReference type="PANTHER" id="PTHR33112:SF10">
    <property type="entry name" value="TOL"/>
    <property type="match status" value="1"/>
</dbReference>
<feature type="compositionally biased region" description="Polar residues" evidence="2">
    <location>
        <begin position="1"/>
        <end position="39"/>
    </location>
</feature>
<keyword evidence="1" id="KW-0175">Coiled coil</keyword>
<feature type="coiled-coil region" evidence="1">
    <location>
        <begin position="129"/>
        <end position="156"/>
    </location>
</feature>
<organism evidence="4 5">
    <name type="scientific">Fusarium austroamericanum</name>
    <dbReference type="NCBI Taxonomy" id="282268"/>
    <lineage>
        <taxon>Eukaryota</taxon>
        <taxon>Fungi</taxon>
        <taxon>Dikarya</taxon>
        <taxon>Ascomycota</taxon>
        <taxon>Pezizomycotina</taxon>
        <taxon>Sordariomycetes</taxon>
        <taxon>Hypocreomycetidae</taxon>
        <taxon>Hypocreales</taxon>
        <taxon>Nectriaceae</taxon>
        <taxon>Fusarium</taxon>
    </lineage>
</organism>
<evidence type="ECO:0000313" key="4">
    <source>
        <dbReference type="EMBL" id="KAF5228995.1"/>
    </source>
</evidence>
<dbReference type="Pfam" id="PF06985">
    <property type="entry name" value="HET"/>
    <property type="match status" value="1"/>
</dbReference>
<comment type="caution">
    <text evidence="4">The sequence shown here is derived from an EMBL/GenBank/DDBJ whole genome shotgun (WGS) entry which is preliminary data.</text>
</comment>
<gene>
    <name evidence="4" type="ORF">FAUST_10684</name>
</gene>
<accession>A0AAN5Z1R4</accession>
<feature type="compositionally biased region" description="Basic and acidic residues" evidence="2">
    <location>
        <begin position="354"/>
        <end position="385"/>
    </location>
</feature>
<dbReference type="PANTHER" id="PTHR33112">
    <property type="entry name" value="DOMAIN PROTEIN, PUTATIVE-RELATED"/>
    <property type="match status" value="1"/>
</dbReference>
<evidence type="ECO:0000259" key="3">
    <source>
        <dbReference type="Pfam" id="PF06985"/>
    </source>
</evidence>
<dbReference type="AlphaFoldDB" id="A0AAN5Z1R4"/>
<evidence type="ECO:0000256" key="2">
    <source>
        <dbReference type="SAM" id="MobiDB-lite"/>
    </source>
</evidence>
<feature type="region of interest" description="Disordered" evidence="2">
    <location>
        <begin position="353"/>
        <end position="385"/>
    </location>
</feature>